<gene>
    <name evidence="3" type="ORF">GRG538_LOCUS25101</name>
    <name evidence="4" type="ORF">QYT958_LOCUS19147</name>
</gene>
<reference evidence="3" key="1">
    <citation type="submission" date="2021-02" db="EMBL/GenBank/DDBJ databases">
        <authorList>
            <person name="Nowell W R."/>
        </authorList>
    </citation>
    <scope>NUCLEOTIDE SEQUENCE</scope>
</reference>
<comment type="caution">
    <text evidence="3">The sequence shown here is derived from an EMBL/GenBank/DDBJ whole genome shotgun (WGS) entry which is preliminary data.</text>
</comment>
<name>A0A818R0F1_9BILA</name>
<evidence type="ECO:0000313" key="4">
    <source>
        <dbReference type="EMBL" id="CAF4724007.1"/>
    </source>
</evidence>
<evidence type="ECO:0000313" key="5">
    <source>
        <dbReference type="Proteomes" id="UP000663872"/>
    </source>
</evidence>
<dbReference type="EMBL" id="CAJNYT010004265">
    <property type="protein sequence ID" value="CAF3649108.1"/>
    <property type="molecule type" value="Genomic_DNA"/>
</dbReference>
<dbReference type="PROSITE" id="PS50878">
    <property type="entry name" value="RT_POL"/>
    <property type="match status" value="1"/>
</dbReference>
<accession>A0A818R0F1</accession>
<sequence>MDVNVIAVQNPIKKKKCHGNLKDQRFRRKCRAKSMKSRKIEKLLFQRKLIHHKKKNPADNAMKNTMKFNNKPGHENVTSTEINLMRNLTKRKRDVSVQDIKSNTEISKSTSSISVVQTKLKKMKRRINLNIATTMTIKNNTAYKYYRQPIYLKRSPMILIQMLTNIINYNFKKKEEQIFLCHRLDLLDKHYYLQVHQQLWQSYSDIGIQQHRWPDQLYTMTKTNDFQICRQYLDDHINIIKKEIDTCHIQLNNQNQSYPLTTLSLDQLDHYLKAFVDCQRKYLSMRNNKQLQKFIDNFHEKQLFETISAYHLTIVDQNQYINRLMNIREKQATIYEELLMLEMRVLYKFLPKNFDQLERFIAPMIYSPLNNDQKMIEVRNKRYKTIQEAKRIRLNVFLKVYEVQLQEYEVQLQEYDQQYENEFLQLQSHLLNNTNNNGSSVYEQIQQHMNCQTNKLKQQVSMKIRSLRRILIKNRRRSSSAKNTAGVCPEPYLDLLTNVFNRYEWKYLSFGPYCIRTNQSAIRPRHQQEIAIQKDHKCIYDKVRSHINEHYFVPMTATILKQYSNQLLHDLNLSYFSPLSYHDQTLALKQAKKVVSIQRKIIKHRLILRVTDKGYNFYIENPFNKIQDNVIHLLNQIRAKKFILQWQCNKMMPNRIKCQLAHLYFNPKTHKDGIPVRPIENTIHAPTTNISNYLDEIIRPIFDKECQNTTIIDGTSLIQALHQYMRKGLFKSTTLFCTFDIRNLYTMLPQEEALNILVGFLQVHGYTKVKGIPLETIRLLASIVLKENVFVYDKKIYQQVLGGAMGSSFTLTLANIFMWKWQKELVRRQDMAGEYYGRYIDDVFMTWNKSENELKKVLDNANTWHPNIKLEYKIGRSLPFLDVLLTNMNGTLSTAVYHKPAAEPYVVPFIYDHPRHVFENIVQTSLRRAIKYSSTFQTFNDERRYIKSTFLYNG</sequence>
<evidence type="ECO:0000256" key="1">
    <source>
        <dbReference type="SAM" id="Coils"/>
    </source>
</evidence>
<dbReference type="Proteomes" id="UP000663872">
    <property type="component" value="Unassembled WGS sequence"/>
</dbReference>
<keyword evidence="1" id="KW-0175">Coiled coil</keyword>
<dbReference type="InterPro" id="IPR058912">
    <property type="entry name" value="HTH_animal"/>
</dbReference>
<proteinExistence type="predicted"/>
<dbReference type="PANTHER" id="PTHR21301:SF10">
    <property type="entry name" value="REVERSE TRANSCRIPTASE DOMAIN-CONTAINING PROTEIN"/>
    <property type="match status" value="1"/>
</dbReference>
<protein>
    <recommendedName>
        <fullName evidence="2">Reverse transcriptase domain-containing protein</fullName>
    </recommendedName>
</protein>
<dbReference type="InterPro" id="IPR000477">
    <property type="entry name" value="RT_dom"/>
</dbReference>
<dbReference type="Proteomes" id="UP000663848">
    <property type="component" value="Unassembled WGS sequence"/>
</dbReference>
<organism evidence="3 5">
    <name type="scientific">Rotaria socialis</name>
    <dbReference type="NCBI Taxonomy" id="392032"/>
    <lineage>
        <taxon>Eukaryota</taxon>
        <taxon>Metazoa</taxon>
        <taxon>Spiralia</taxon>
        <taxon>Gnathifera</taxon>
        <taxon>Rotifera</taxon>
        <taxon>Eurotatoria</taxon>
        <taxon>Bdelloidea</taxon>
        <taxon>Philodinida</taxon>
        <taxon>Philodinidae</taxon>
        <taxon>Rotaria</taxon>
    </lineage>
</organism>
<evidence type="ECO:0000313" key="3">
    <source>
        <dbReference type="EMBL" id="CAF3649108.1"/>
    </source>
</evidence>
<feature type="coiled-coil region" evidence="1">
    <location>
        <begin position="398"/>
        <end position="425"/>
    </location>
</feature>
<feature type="domain" description="Reverse transcriptase" evidence="2">
    <location>
        <begin position="647"/>
        <end position="892"/>
    </location>
</feature>
<evidence type="ECO:0000259" key="2">
    <source>
        <dbReference type="PROSITE" id="PS50878"/>
    </source>
</evidence>
<dbReference type="PANTHER" id="PTHR21301">
    <property type="entry name" value="REVERSE TRANSCRIPTASE"/>
    <property type="match status" value="1"/>
</dbReference>
<dbReference type="AlphaFoldDB" id="A0A818R0F1"/>
<dbReference type="EMBL" id="CAJOBR010003118">
    <property type="protein sequence ID" value="CAF4724007.1"/>
    <property type="molecule type" value="Genomic_DNA"/>
</dbReference>
<dbReference type="Pfam" id="PF26215">
    <property type="entry name" value="HTH_animal"/>
    <property type="match status" value="1"/>
</dbReference>